<sequence length="320" mass="37241">MKDNIKDKAIYWVTCQKEGLTLQEKEELNLWLESNIEHQKAFDEVKNIHNIFQNIPKDYSQTLSNKAHYGAKKIKFVEKTLKPIIACAAVIFALFIGYDNFIPNYEKNYQTQYTNLKKELLPDGSIISIDTKSNIGITYFKNKREVLLQNGQALFDVAKDKNRPFIITSGKTSIEVVGTKFEVINLDNTTTVSVLEGIVKIGHIQNQFFEPQNITHLKKGEKIILDNTGKIHYLGETEIQEIAPWQNNELIFRKITLKNAFKDFSRYQNIEVEFKTKDIEDRLFSGKFNTKEIDKFLFAIQKIYPIKIKKEQNKIYISKI</sequence>
<evidence type="ECO:0000313" key="5">
    <source>
        <dbReference type="Proteomes" id="UP000263040"/>
    </source>
</evidence>
<evidence type="ECO:0000313" key="4">
    <source>
        <dbReference type="EMBL" id="AXX90830.1"/>
    </source>
</evidence>
<dbReference type="GO" id="GO:0016989">
    <property type="term" value="F:sigma factor antagonist activity"/>
    <property type="evidence" value="ECO:0007669"/>
    <property type="project" value="TreeGrafter"/>
</dbReference>
<feature type="transmembrane region" description="Helical" evidence="1">
    <location>
        <begin position="80"/>
        <end position="98"/>
    </location>
</feature>
<keyword evidence="1" id="KW-0812">Transmembrane</keyword>
<dbReference type="KEGG" id="asui:ASUIS_2415"/>
<name>A0AAD0SU45_9BACT</name>
<evidence type="ECO:0000259" key="2">
    <source>
        <dbReference type="Pfam" id="PF04773"/>
    </source>
</evidence>
<dbReference type="RefSeq" id="WP_118887395.1">
    <property type="nucleotide sequence ID" value="NZ_CP032100.1"/>
</dbReference>
<feature type="domain" description="FecR protein" evidence="2">
    <location>
        <begin position="111"/>
        <end position="200"/>
    </location>
</feature>
<reference evidence="4 5" key="1">
    <citation type="submission" date="2018-08" db="EMBL/GenBank/DDBJ databases">
        <title>Complete genome of the Arcobacter suis type strain LMG 26152.</title>
        <authorList>
            <person name="Miller W.G."/>
            <person name="Yee E."/>
            <person name="Bono J.L."/>
        </authorList>
    </citation>
    <scope>NUCLEOTIDE SEQUENCE [LARGE SCALE GENOMIC DNA]</scope>
    <source>
        <strain evidence="4 5">CECT 7833</strain>
    </source>
</reference>
<keyword evidence="1" id="KW-1133">Transmembrane helix</keyword>
<feature type="domain" description="Protein FecR C-terminal" evidence="3">
    <location>
        <begin position="249"/>
        <end position="317"/>
    </location>
</feature>
<dbReference type="EMBL" id="CP032100">
    <property type="protein sequence ID" value="AXX90830.1"/>
    <property type="molecule type" value="Genomic_DNA"/>
</dbReference>
<dbReference type="PANTHER" id="PTHR30273:SF2">
    <property type="entry name" value="PROTEIN FECR"/>
    <property type="match status" value="1"/>
</dbReference>
<dbReference type="AlphaFoldDB" id="A0AAD0SU45"/>
<dbReference type="InterPro" id="IPR032508">
    <property type="entry name" value="FecR_C"/>
</dbReference>
<dbReference type="Gene3D" id="3.55.50.30">
    <property type="match status" value="1"/>
</dbReference>
<protein>
    <submittedName>
        <fullName evidence="4">Sigma factor regulatory protein, FecR family</fullName>
    </submittedName>
</protein>
<keyword evidence="5" id="KW-1185">Reference proteome</keyword>
<accession>A0AAD0SU45</accession>
<keyword evidence="1" id="KW-0472">Membrane</keyword>
<dbReference type="Gene3D" id="2.60.120.1440">
    <property type="match status" value="1"/>
</dbReference>
<dbReference type="InterPro" id="IPR012373">
    <property type="entry name" value="Ferrdict_sens_TM"/>
</dbReference>
<evidence type="ECO:0000256" key="1">
    <source>
        <dbReference type="SAM" id="Phobius"/>
    </source>
</evidence>
<dbReference type="PIRSF" id="PIRSF018266">
    <property type="entry name" value="FecR"/>
    <property type="match status" value="1"/>
</dbReference>
<dbReference type="Pfam" id="PF16344">
    <property type="entry name" value="FecR_C"/>
    <property type="match status" value="1"/>
</dbReference>
<organism evidence="4 5">
    <name type="scientific">Arcobacter suis CECT 7833</name>
    <dbReference type="NCBI Taxonomy" id="663365"/>
    <lineage>
        <taxon>Bacteria</taxon>
        <taxon>Pseudomonadati</taxon>
        <taxon>Campylobacterota</taxon>
        <taxon>Epsilonproteobacteria</taxon>
        <taxon>Campylobacterales</taxon>
        <taxon>Arcobacteraceae</taxon>
        <taxon>Arcobacter</taxon>
    </lineage>
</organism>
<evidence type="ECO:0000259" key="3">
    <source>
        <dbReference type="Pfam" id="PF16344"/>
    </source>
</evidence>
<dbReference type="PANTHER" id="PTHR30273">
    <property type="entry name" value="PERIPLASMIC SIGNAL SENSOR AND SIGMA FACTOR ACTIVATOR FECR-RELATED"/>
    <property type="match status" value="1"/>
</dbReference>
<gene>
    <name evidence="4" type="ORF">ASUIS_2415</name>
</gene>
<dbReference type="Pfam" id="PF04773">
    <property type="entry name" value="FecR"/>
    <property type="match status" value="1"/>
</dbReference>
<dbReference type="InterPro" id="IPR006860">
    <property type="entry name" value="FecR"/>
</dbReference>
<proteinExistence type="predicted"/>
<dbReference type="Proteomes" id="UP000263040">
    <property type="component" value="Chromosome"/>
</dbReference>